<accession>A0A7W7NXH3</accession>
<name>A0A7W7NXH3_9SPHN</name>
<gene>
    <name evidence="1" type="ORF">HNO88_003719</name>
</gene>
<sequence length="174" mass="17640">MLAAASSVALAGGNSAAEPSETAPTIAAQLAAPVPAQQLLPVGTPVRLMVLREITSRNAHPGDRFELRVDEPIFINGQVAVPVGTRAWGEVISVKANGAVGNAGRLAARPMYLDLPQGRVALRGSLSEHGQGYGPGVAMAVVGFGIFGLLTAGDSARLKGGQSFTAYVDAAPGT</sequence>
<reference evidence="1 2" key="1">
    <citation type="submission" date="2020-08" db="EMBL/GenBank/DDBJ databases">
        <title>Functional genomics of gut bacteria from endangered species of beetles.</title>
        <authorList>
            <person name="Carlos-Shanley C."/>
        </authorList>
    </citation>
    <scope>NUCLEOTIDE SEQUENCE [LARGE SCALE GENOMIC DNA]</scope>
    <source>
        <strain evidence="1 2">S00245</strain>
    </source>
</reference>
<comment type="caution">
    <text evidence="1">The sequence shown here is derived from an EMBL/GenBank/DDBJ whole genome shotgun (WGS) entry which is preliminary data.</text>
</comment>
<keyword evidence="2" id="KW-1185">Reference proteome</keyword>
<dbReference type="RefSeq" id="WP_184249013.1">
    <property type="nucleotide sequence ID" value="NZ_JACHLR010000020.1"/>
</dbReference>
<organism evidence="1 2">
    <name type="scientific">Novosphingobium chloroacetimidivorans</name>
    <dbReference type="NCBI Taxonomy" id="1428314"/>
    <lineage>
        <taxon>Bacteria</taxon>
        <taxon>Pseudomonadati</taxon>
        <taxon>Pseudomonadota</taxon>
        <taxon>Alphaproteobacteria</taxon>
        <taxon>Sphingomonadales</taxon>
        <taxon>Sphingomonadaceae</taxon>
        <taxon>Novosphingobium</taxon>
    </lineage>
</organism>
<dbReference type="Proteomes" id="UP000555448">
    <property type="component" value="Unassembled WGS sequence"/>
</dbReference>
<dbReference type="AlphaFoldDB" id="A0A7W7NXH3"/>
<protein>
    <submittedName>
        <fullName evidence="1">Uncharacterized protein</fullName>
    </submittedName>
</protein>
<dbReference type="EMBL" id="JACHLR010000020">
    <property type="protein sequence ID" value="MBB4860376.1"/>
    <property type="molecule type" value="Genomic_DNA"/>
</dbReference>
<evidence type="ECO:0000313" key="1">
    <source>
        <dbReference type="EMBL" id="MBB4860376.1"/>
    </source>
</evidence>
<evidence type="ECO:0000313" key="2">
    <source>
        <dbReference type="Proteomes" id="UP000555448"/>
    </source>
</evidence>
<proteinExistence type="predicted"/>